<evidence type="ECO:0000256" key="2">
    <source>
        <dbReference type="ARBA" id="ARBA00022448"/>
    </source>
</evidence>
<dbReference type="InterPro" id="IPR036737">
    <property type="entry name" value="OmpA-like_sf"/>
</dbReference>
<evidence type="ECO:0000256" key="10">
    <source>
        <dbReference type="PROSITE-ProRule" id="PRU00473"/>
    </source>
</evidence>
<dbReference type="PRINTS" id="PR01021">
    <property type="entry name" value="OMPADOMAIN"/>
</dbReference>
<keyword evidence="9" id="KW-0998">Cell outer membrane</keyword>
<dbReference type="EMBL" id="JBHRTP010000018">
    <property type="protein sequence ID" value="MFC3107582.1"/>
    <property type="molecule type" value="Genomic_DNA"/>
</dbReference>
<evidence type="ECO:0000256" key="6">
    <source>
        <dbReference type="ARBA" id="ARBA00023065"/>
    </source>
</evidence>
<feature type="chain" id="PRO_5045927551" evidence="12">
    <location>
        <begin position="24"/>
        <end position="353"/>
    </location>
</feature>
<feature type="region of interest" description="Disordered" evidence="11">
    <location>
        <begin position="196"/>
        <end position="224"/>
    </location>
</feature>
<comment type="subcellular location">
    <subcellularLocation>
        <location evidence="1">Cell outer membrane</location>
        <topology evidence="1">Multi-pass membrane protein</topology>
    </subcellularLocation>
</comment>
<protein>
    <submittedName>
        <fullName evidence="14">OmpA family protein</fullName>
    </submittedName>
</protein>
<dbReference type="InterPro" id="IPR027385">
    <property type="entry name" value="Beta-barrel_OMP"/>
</dbReference>
<dbReference type="Pfam" id="PF13505">
    <property type="entry name" value="OMP_b-brl"/>
    <property type="match status" value="1"/>
</dbReference>
<comment type="caution">
    <text evidence="14">The sequence shown here is derived from an EMBL/GenBank/DDBJ whole genome shotgun (WGS) entry which is preliminary data.</text>
</comment>
<dbReference type="InterPro" id="IPR006665">
    <property type="entry name" value="OmpA-like"/>
</dbReference>
<evidence type="ECO:0000256" key="12">
    <source>
        <dbReference type="SAM" id="SignalP"/>
    </source>
</evidence>
<dbReference type="PANTHER" id="PTHR30329:SF21">
    <property type="entry name" value="LIPOPROTEIN YIAD-RELATED"/>
    <property type="match status" value="1"/>
</dbReference>
<reference evidence="15" key="1">
    <citation type="journal article" date="2019" name="Int. J. Syst. Evol. Microbiol.">
        <title>The Global Catalogue of Microorganisms (GCM) 10K type strain sequencing project: providing services to taxonomists for standard genome sequencing and annotation.</title>
        <authorList>
            <consortium name="The Broad Institute Genomics Platform"/>
            <consortium name="The Broad Institute Genome Sequencing Center for Infectious Disease"/>
            <person name="Wu L."/>
            <person name="Ma J."/>
        </authorList>
    </citation>
    <scope>NUCLEOTIDE SEQUENCE [LARGE SCALE GENOMIC DNA]</scope>
    <source>
        <strain evidence="15">KCTC 42986</strain>
    </source>
</reference>
<dbReference type="PANTHER" id="PTHR30329">
    <property type="entry name" value="STATOR ELEMENT OF FLAGELLAR MOTOR COMPLEX"/>
    <property type="match status" value="1"/>
</dbReference>
<dbReference type="RefSeq" id="WP_390331160.1">
    <property type="nucleotide sequence ID" value="NZ_JBHRTP010000018.1"/>
</dbReference>
<gene>
    <name evidence="14" type="ORF">ACFOFO_06345</name>
</gene>
<evidence type="ECO:0000256" key="8">
    <source>
        <dbReference type="ARBA" id="ARBA00023136"/>
    </source>
</evidence>
<keyword evidence="3" id="KW-1134">Transmembrane beta strand</keyword>
<feature type="signal peptide" evidence="12">
    <location>
        <begin position="1"/>
        <end position="23"/>
    </location>
</feature>
<evidence type="ECO:0000256" key="3">
    <source>
        <dbReference type="ARBA" id="ARBA00022452"/>
    </source>
</evidence>
<dbReference type="Pfam" id="PF00691">
    <property type="entry name" value="OmpA"/>
    <property type="match status" value="1"/>
</dbReference>
<evidence type="ECO:0000256" key="11">
    <source>
        <dbReference type="SAM" id="MobiDB-lite"/>
    </source>
</evidence>
<keyword evidence="15" id="KW-1185">Reference proteome</keyword>
<dbReference type="Proteomes" id="UP001595530">
    <property type="component" value="Unassembled WGS sequence"/>
</dbReference>
<evidence type="ECO:0000313" key="14">
    <source>
        <dbReference type="EMBL" id="MFC3107582.1"/>
    </source>
</evidence>
<dbReference type="PRINTS" id="PR01023">
    <property type="entry name" value="NAFLGMOTY"/>
</dbReference>
<evidence type="ECO:0000259" key="13">
    <source>
        <dbReference type="PROSITE" id="PS51123"/>
    </source>
</evidence>
<dbReference type="InterPro" id="IPR006690">
    <property type="entry name" value="OMPA-like_CS"/>
</dbReference>
<dbReference type="InterPro" id="IPR006664">
    <property type="entry name" value="OMP_bac"/>
</dbReference>
<sequence length="353" mass="38282">MMKNLNRFAMAALVLCSTGALNAAAQGSASEYNPSWYVAPGISLIDPDTRFMGSDKNGSGLGLRVGRAVAPTWDLQFGTSYARATDNGARYQQNTLGADALYMLSRGAFRPFVLVGAGLQYDKANAAFRGETSRTSPYLNAGVGFQYAFNDQWGLQADIRRSHGYLRGNDFGINQNNNTQLNIGLMYTFGKAPAPAARAAPPPEEAKPFAVGEPSPERVTPPPPPPRFEKITLSSTQLFGFDSAQLRLPQPKLDEIATTLTTNAQVNNIVISGYTDRLGSEQYNQKLSQRRAEAVKTYLVAKGVDGGRLSAVGKGKANPVLECNDKNKAALIKCLEPNRRVEVEQITIERQVQ</sequence>
<keyword evidence="4" id="KW-0812">Transmembrane</keyword>
<dbReference type="CDD" id="cd07185">
    <property type="entry name" value="OmpA_C-like"/>
    <property type="match status" value="1"/>
</dbReference>
<dbReference type="PROSITE" id="PS01068">
    <property type="entry name" value="OMPA_1"/>
    <property type="match status" value="1"/>
</dbReference>
<keyword evidence="8 10" id="KW-0472">Membrane</keyword>
<keyword evidence="2" id="KW-0813">Transport</keyword>
<dbReference type="PROSITE" id="PS51123">
    <property type="entry name" value="OMPA_2"/>
    <property type="match status" value="1"/>
</dbReference>
<evidence type="ECO:0000256" key="4">
    <source>
        <dbReference type="ARBA" id="ARBA00022692"/>
    </source>
</evidence>
<evidence type="ECO:0000313" key="15">
    <source>
        <dbReference type="Proteomes" id="UP001595530"/>
    </source>
</evidence>
<evidence type="ECO:0000256" key="1">
    <source>
        <dbReference type="ARBA" id="ARBA00004571"/>
    </source>
</evidence>
<dbReference type="InterPro" id="IPR011250">
    <property type="entry name" value="OMP/PagP_B-barrel"/>
</dbReference>
<keyword evidence="5 12" id="KW-0732">Signal</keyword>
<proteinExistence type="predicted"/>
<dbReference type="InterPro" id="IPR050330">
    <property type="entry name" value="Bact_OuterMem_StrucFunc"/>
</dbReference>
<name>A0ABV7F1A7_9BURK</name>
<dbReference type="SUPFAM" id="SSF103088">
    <property type="entry name" value="OmpA-like"/>
    <property type="match status" value="1"/>
</dbReference>
<evidence type="ECO:0000256" key="7">
    <source>
        <dbReference type="ARBA" id="ARBA00023114"/>
    </source>
</evidence>
<dbReference type="SUPFAM" id="SSF56925">
    <property type="entry name" value="OMPA-like"/>
    <property type="match status" value="1"/>
</dbReference>
<evidence type="ECO:0000256" key="5">
    <source>
        <dbReference type="ARBA" id="ARBA00022729"/>
    </source>
</evidence>
<dbReference type="Gene3D" id="3.30.1330.60">
    <property type="entry name" value="OmpA-like domain"/>
    <property type="match status" value="1"/>
</dbReference>
<organism evidence="14 15">
    <name type="scientific">Undibacterium arcticum</name>
    <dbReference type="NCBI Taxonomy" id="1762892"/>
    <lineage>
        <taxon>Bacteria</taxon>
        <taxon>Pseudomonadati</taxon>
        <taxon>Pseudomonadota</taxon>
        <taxon>Betaproteobacteria</taxon>
        <taxon>Burkholderiales</taxon>
        <taxon>Oxalobacteraceae</taxon>
        <taxon>Undibacterium</taxon>
    </lineage>
</organism>
<feature type="domain" description="OmpA-like" evidence="13">
    <location>
        <begin position="226"/>
        <end position="349"/>
    </location>
</feature>
<accession>A0ABV7F1A7</accession>
<keyword evidence="7" id="KW-0626">Porin</keyword>
<evidence type="ECO:0000256" key="9">
    <source>
        <dbReference type="ARBA" id="ARBA00023237"/>
    </source>
</evidence>
<dbReference type="Gene3D" id="2.40.160.20">
    <property type="match status" value="1"/>
</dbReference>
<keyword evidence="6" id="KW-0406">Ion transport</keyword>